<dbReference type="CDD" id="cd07185">
    <property type="entry name" value="OmpA_C-like"/>
    <property type="match status" value="1"/>
</dbReference>
<comment type="caution">
    <text evidence="3">The sequence shown here is derived from an EMBL/GenBank/DDBJ whole genome shotgun (WGS) entry which is preliminary data.</text>
</comment>
<name>A0A7C5QDG0_AQUAO</name>
<protein>
    <submittedName>
        <fullName evidence="3">OmpA family protein</fullName>
    </submittedName>
</protein>
<dbReference type="AlphaFoldDB" id="A0A7C5QDG0"/>
<gene>
    <name evidence="3" type="ORF">ENJ61_00375</name>
</gene>
<sequence length="147" mass="16594">MLGFGFDIPAGDLGYQMRVEVHVIGEVRYTFLTPQLKPPPIVIRRIEKPQVVEVYFDFDSAELKESEKRKLLQVKGKVKVEGYASPEGSSEYNLKLSERRARNVAEFLKKRGAEVLEIKGLGEKSCSLPPEKWSLCRKSVVKPSGGR</sequence>
<dbReference type="PROSITE" id="PS51123">
    <property type="entry name" value="OMPA_2"/>
    <property type="match status" value="1"/>
</dbReference>
<reference evidence="3" key="1">
    <citation type="journal article" date="2020" name="mSystems">
        <title>Genome- and Community-Level Interaction Insights into Carbon Utilization and Element Cycling Functions of Hydrothermarchaeota in Hydrothermal Sediment.</title>
        <authorList>
            <person name="Zhou Z."/>
            <person name="Liu Y."/>
            <person name="Xu W."/>
            <person name="Pan J."/>
            <person name="Luo Z.H."/>
            <person name="Li M."/>
        </authorList>
    </citation>
    <scope>NUCLEOTIDE SEQUENCE [LARGE SCALE GENOMIC DNA]</scope>
    <source>
        <strain evidence="3">HyVt-501</strain>
    </source>
</reference>
<proteinExistence type="predicted"/>
<accession>A0A7C5QDG0</accession>
<evidence type="ECO:0000256" key="1">
    <source>
        <dbReference type="PROSITE-ProRule" id="PRU00473"/>
    </source>
</evidence>
<dbReference type="GO" id="GO:0016020">
    <property type="term" value="C:membrane"/>
    <property type="evidence" value="ECO:0007669"/>
    <property type="project" value="UniProtKB-UniRule"/>
</dbReference>
<evidence type="ECO:0000259" key="2">
    <source>
        <dbReference type="PROSITE" id="PS51123"/>
    </source>
</evidence>
<feature type="domain" description="OmpA-like" evidence="2">
    <location>
        <begin position="42"/>
        <end position="147"/>
    </location>
</feature>
<dbReference type="Pfam" id="PF00691">
    <property type="entry name" value="OmpA"/>
    <property type="match status" value="1"/>
</dbReference>
<dbReference type="InterPro" id="IPR036737">
    <property type="entry name" value="OmpA-like_sf"/>
</dbReference>
<dbReference type="SUPFAM" id="SSF103088">
    <property type="entry name" value="OmpA-like"/>
    <property type="match status" value="1"/>
</dbReference>
<dbReference type="Proteomes" id="UP000885792">
    <property type="component" value="Unassembled WGS sequence"/>
</dbReference>
<organism evidence="3">
    <name type="scientific">Aquifex aeolicus</name>
    <dbReference type="NCBI Taxonomy" id="63363"/>
    <lineage>
        <taxon>Bacteria</taxon>
        <taxon>Pseudomonadati</taxon>
        <taxon>Aquificota</taxon>
        <taxon>Aquificia</taxon>
        <taxon>Aquificales</taxon>
        <taxon>Aquificaceae</taxon>
        <taxon>Aquifex</taxon>
    </lineage>
</organism>
<dbReference type="EMBL" id="DRNB01000008">
    <property type="protein sequence ID" value="HHJ63341.1"/>
    <property type="molecule type" value="Genomic_DNA"/>
</dbReference>
<keyword evidence="1" id="KW-0472">Membrane</keyword>
<evidence type="ECO:0000313" key="3">
    <source>
        <dbReference type="EMBL" id="HHJ63341.1"/>
    </source>
</evidence>
<dbReference type="InterPro" id="IPR006665">
    <property type="entry name" value="OmpA-like"/>
</dbReference>
<dbReference type="Gene3D" id="3.30.1330.60">
    <property type="entry name" value="OmpA-like domain"/>
    <property type="match status" value="1"/>
</dbReference>